<reference evidence="2 3" key="1">
    <citation type="journal article" date="2019" name="Int. J. Syst. Evol. Microbiol.">
        <title>The Global Catalogue of Microorganisms (GCM) 10K type strain sequencing project: providing services to taxonomists for standard genome sequencing and annotation.</title>
        <authorList>
            <consortium name="The Broad Institute Genomics Platform"/>
            <consortium name="The Broad Institute Genome Sequencing Center for Infectious Disease"/>
            <person name="Wu L."/>
            <person name="Ma J."/>
        </authorList>
    </citation>
    <scope>NUCLEOTIDE SEQUENCE [LARGE SCALE GENOMIC DNA]</scope>
    <source>
        <strain evidence="2 3">JCM 16013</strain>
    </source>
</reference>
<dbReference type="SUPFAM" id="SSF55729">
    <property type="entry name" value="Acyl-CoA N-acyltransferases (Nat)"/>
    <property type="match status" value="1"/>
</dbReference>
<dbReference type="InterPro" id="IPR000182">
    <property type="entry name" value="GNAT_dom"/>
</dbReference>
<dbReference type="Gene3D" id="3.30.1490.20">
    <property type="entry name" value="ATP-grasp fold, A domain"/>
    <property type="match status" value="1"/>
</dbReference>
<comment type="caution">
    <text evidence="2">The sequence shown here is derived from an EMBL/GenBank/DDBJ whole genome shotgun (WGS) entry which is preliminary data.</text>
</comment>
<evidence type="ECO:0000313" key="2">
    <source>
        <dbReference type="EMBL" id="GAA2000614.1"/>
    </source>
</evidence>
<sequence length="901" mass="93872">MTAPTIRPWPRPHDHRTPVHALLADGSTVLIRPATPHDLPAVRALFAGLSPESSRMRFFAPGAGPGQAAAQRLCHPDPDRIALLALACRPGGEELVGEAEAWRLHDSDTAEVGFTVAEGERGRGVGTLLLEHLADAARARGMRRFVAETLVDNLAMKRVVASAGLKHGAAHEHGGTVFHDIDLAEDDAYLEVVADREFRASAASLEPLFRPRAVAVVGAGRETGGVGRAVLDHLGASGFAGRLYAVDPGADEIGGVPCARSVGALPEPVDLAVVALPADAVVDAAIACGRHGVRALVVVTTAVPVTTTTVLKAVCRRYGMRLVGPDCLGVASFAGGVALDATFTAHPPRAGSAGVAVQSGGVGIAVLERLAALGMGVSAFASLGDKADVSGNDLLGWWAQDPRTRMVLLHLESFGNARKFARHARRLARTKPVLIVEAGRSAAGPRAAASHTAAGVTPTITRRALFRQAGVIATRSTGELVETAALLDAQPLPDGRRVAVVSNAGGIGVLAADACIEAGLTVAEFSAGLRARLSALLGPDAAVANPVDAGAGAGAEALRRAVEAVCDAGEADAVLVLPVPTALADLRSTLADGIRHGRVPLTLVRVNQGLGLDFLTTGEGERIPVYAGASAAARALAHAADRSEWLREPEDEAVDLPGIRSEDAARIIALQMEARPEGGWLPPDRCADLLACYGIGTARLVLARNEHTAVTAAGLWDGPVAMKAYWPELIHKSDVDGVLLGLSGEQDARAGWRLLNRRFPDRLAGVVVQEMAPKGVELSVGVDSDPVFGPLVGFGVGGTETELIGGHRFALTPLTGRDAARLLDEPRAARLMGGFRGRPGADADAVRDVVMRLARLATDHPRVAEAEINPLIATPEGATAADFRIRLEPRDARDPYLRRLR</sequence>
<dbReference type="Pfam" id="PF00583">
    <property type="entry name" value="Acetyltransf_1"/>
    <property type="match status" value="1"/>
</dbReference>
<dbReference type="Gene3D" id="3.30.470.20">
    <property type="entry name" value="ATP-grasp fold, B domain"/>
    <property type="match status" value="1"/>
</dbReference>
<dbReference type="SUPFAM" id="SSF51735">
    <property type="entry name" value="NAD(P)-binding Rossmann-fold domains"/>
    <property type="match status" value="1"/>
</dbReference>
<dbReference type="SUPFAM" id="SSF52210">
    <property type="entry name" value="Succinyl-CoA synthetase domains"/>
    <property type="match status" value="2"/>
</dbReference>
<dbReference type="InterPro" id="IPR016181">
    <property type="entry name" value="Acyl_CoA_acyltransferase"/>
</dbReference>
<dbReference type="Gene3D" id="3.40.630.30">
    <property type="match status" value="1"/>
</dbReference>
<feature type="domain" description="N-acetyltransferase" evidence="1">
    <location>
        <begin position="29"/>
        <end position="188"/>
    </location>
</feature>
<dbReference type="CDD" id="cd04301">
    <property type="entry name" value="NAT_SF"/>
    <property type="match status" value="1"/>
</dbReference>
<dbReference type="SMART" id="SM00881">
    <property type="entry name" value="CoA_binding"/>
    <property type="match status" value="1"/>
</dbReference>
<dbReference type="Pfam" id="PF13607">
    <property type="entry name" value="Succ_CoA_lig"/>
    <property type="match status" value="1"/>
</dbReference>
<protein>
    <submittedName>
        <fullName evidence="2">Bifunctional GNAT family N-acetyltransferase/acetate--CoA ligase family protein</fullName>
    </submittedName>
</protein>
<dbReference type="InterPro" id="IPR032875">
    <property type="entry name" value="Succ_CoA_lig_flav_dom"/>
</dbReference>
<dbReference type="InterPro" id="IPR016102">
    <property type="entry name" value="Succinyl-CoA_synth-like"/>
</dbReference>
<evidence type="ECO:0000259" key="1">
    <source>
        <dbReference type="PROSITE" id="PS51186"/>
    </source>
</evidence>
<proteinExistence type="predicted"/>
<gene>
    <name evidence="2" type="ORF">GCM10009838_77690</name>
</gene>
<dbReference type="Pfam" id="PF19045">
    <property type="entry name" value="Ligase_CoA_2"/>
    <property type="match status" value="1"/>
</dbReference>
<dbReference type="InterPro" id="IPR036291">
    <property type="entry name" value="NAD(P)-bd_dom_sf"/>
</dbReference>
<dbReference type="GO" id="GO:0016874">
    <property type="term" value="F:ligase activity"/>
    <property type="evidence" value="ECO:0007669"/>
    <property type="project" value="UniProtKB-KW"/>
</dbReference>
<dbReference type="InterPro" id="IPR003781">
    <property type="entry name" value="CoA-bd"/>
</dbReference>
<dbReference type="PROSITE" id="PS51186">
    <property type="entry name" value="GNAT"/>
    <property type="match status" value="1"/>
</dbReference>
<dbReference type="SUPFAM" id="SSF56059">
    <property type="entry name" value="Glutathione synthetase ATP-binding domain-like"/>
    <property type="match status" value="1"/>
</dbReference>
<keyword evidence="3" id="KW-1185">Reference proteome</keyword>
<accession>A0ABN2T752</accession>
<dbReference type="Pfam" id="PF13380">
    <property type="entry name" value="CoA_binding_2"/>
    <property type="match status" value="1"/>
</dbReference>
<dbReference type="RefSeq" id="WP_344662211.1">
    <property type="nucleotide sequence ID" value="NZ_BAAAQM010000069.1"/>
</dbReference>
<evidence type="ECO:0000313" key="3">
    <source>
        <dbReference type="Proteomes" id="UP001499854"/>
    </source>
</evidence>
<dbReference type="PANTHER" id="PTHR42793:SF1">
    <property type="entry name" value="PEPTIDYL-LYSINE N-ACETYLTRANSFERASE PATZ"/>
    <property type="match status" value="1"/>
</dbReference>
<organism evidence="2 3">
    <name type="scientific">Catenulispora subtropica</name>
    <dbReference type="NCBI Taxonomy" id="450798"/>
    <lineage>
        <taxon>Bacteria</taxon>
        <taxon>Bacillati</taxon>
        <taxon>Actinomycetota</taxon>
        <taxon>Actinomycetes</taxon>
        <taxon>Catenulisporales</taxon>
        <taxon>Catenulisporaceae</taxon>
        <taxon>Catenulispora</taxon>
    </lineage>
</organism>
<name>A0ABN2T752_9ACTN</name>
<dbReference type="Proteomes" id="UP001499854">
    <property type="component" value="Unassembled WGS sequence"/>
</dbReference>
<dbReference type="PANTHER" id="PTHR42793">
    <property type="entry name" value="COA BINDING DOMAIN CONTAINING PROTEIN"/>
    <property type="match status" value="1"/>
</dbReference>
<dbReference type="Pfam" id="PF13549">
    <property type="entry name" value="ATP-grasp_5"/>
    <property type="match status" value="1"/>
</dbReference>
<dbReference type="Gene3D" id="3.40.50.720">
    <property type="entry name" value="NAD(P)-binding Rossmann-like Domain"/>
    <property type="match status" value="1"/>
</dbReference>
<keyword evidence="2" id="KW-0436">Ligase</keyword>
<dbReference type="InterPro" id="IPR013815">
    <property type="entry name" value="ATP_grasp_subdomain_1"/>
</dbReference>
<dbReference type="InterPro" id="IPR043938">
    <property type="entry name" value="Ligase_CoA_dom"/>
</dbReference>
<dbReference type="EMBL" id="BAAAQM010000069">
    <property type="protein sequence ID" value="GAA2000614.1"/>
    <property type="molecule type" value="Genomic_DNA"/>
</dbReference>
<dbReference type="Gene3D" id="3.40.50.261">
    <property type="entry name" value="Succinyl-CoA synthetase domains"/>
    <property type="match status" value="2"/>
</dbReference>